<evidence type="ECO:0000313" key="5">
    <source>
        <dbReference type="Proteomes" id="UP001620626"/>
    </source>
</evidence>
<dbReference type="Pfam" id="PF17921">
    <property type="entry name" value="Integrase_H2C2"/>
    <property type="match status" value="1"/>
</dbReference>
<dbReference type="Gene3D" id="1.10.340.70">
    <property type="match status" value="1"/>
</dbReference>
<dbReference type="SUPFAM" id="SSF53098">
    <property type="entry name" value="Ribonuclease H-like"/>
    <property type="match status" value="1"/>
</dbReference>
<dbReference type="Proteomes" id="UP001620626">
    <property type="component" value="Unassembled WGS sequence"/>
</dbReference>
<dbReference type="PANTHER" id="PTHR37984">
    <property type="entry name" value="PROTEIN CBG26694"/>
    <property type="match status" value="1"/>
</dbReference>
<sequence>MGAFDELMSCVKRRSNKNLDALADRTQSLVFRAYPGLTQNLCDDYAIKHSIRALAFQDRKVLSFKATHNNQEERLFATIVMSRVFFLGIVISTSKRSESTATKMTIRNNEESPRNNQRNFQPKSQNFLKQNCIVMQTDQPPDAFCRGVQLTSEVSNFLENELHEQNGAEFLYELIKDHCLDLRKSSFSRTKARIADENGRQLKCFGMVTIPISKKGPEKTPICFHITTAQFVYILLFGTNSMFSVRFDVIILPSNIESGVTVEPTVGKVEDGRVIARITNYSALSQRVNEKIYIGMIEKIRRFENGHTPHEILSHQEWVKKTKESELGFLYDFLTTKVLPIEPKSRQELASSLHNFTIINKLLYKCEKDAELRLFVPSSFRETLIRERHSGVCSGHMSGKNVFLQLAEKYFWPNMYSDCVKTSFQCCICAHTRNPRSDEKMHSDIGKEFVNETLNEIAKVLKMEKSLTSGYDPQANGVTERVNQTILSMLKRSTASNWTSDKDFAAPFDFGKPANFPSDVTIIIL</sequence>
<evidence type="ECO:0000256" key="1">
    <source>
        <dbReference type="ARBA" id="ARBA00012493"/>
    </source>
</evidence>
<dbReference type="AlphaFoldDB" id="A0ABD2JU66"/>
<organism evidence="4 5">
    <name type="scientific">Heterodera trifolii</name>
    <dbReference type="NCBI Taxonomy" id="157864"/>
    <lineage>
        <taxon>Eukaryota</taxon>
        <taxon>Metazoa</taxon>
        <taxon>Ecdysozoa</taxon>
        <taxon>Nematoda</taxon>
        <taxon>Chromadorea</taxon>
        <taxon>Rhabditida</taxon>
        <taxon>Tylenchina</taxon>
        <taxon>Tylenchomorpha</taxon>
        <taxon>Tylenchoidea</taxon>
        <taxon>Heteroderidae</taxon>
        <taxon>Heteroderinae</taxon>
        <taxon>Heterodera</taxon>
    </lineage>
</organism>
<gene>
    <name evidence="4" type="ORF">niasHT_020874</name>
</gene>
<dbReference type="PROSITE" id="PS50994">
    <property type="entry name" value="INTEGRASE"/>
    <property type="match status" value="1"/>
</dbReference>
<accession>A0ABD2JU66</accession>
<reference evidence="4 5" key="1">
    <citation type="submission" date="2024-10" db="EMBL/GenBank/DDBJ databases">
        <authorList>
            <person name="Kim D."/>
        </authorList>
    </citation>
    <scope>NUCLEOTIDE SEQUENCE [LARGE SCALE GENOMIC DNA]</scope>
    <source>
        <strain evidence="4">BH-2024</strain>
    </source>
</reference>
<dbReference type="PANTHER" id="PTHR37984:SF5">
    <property type="entry name" value="PROTEIN NYNRIN-LIKE"/>
    <property type="match status" value="1"/>
</dbReference>
<evidence type="ECO:0000259" key="3">
    <source>
        <dbReference type="PROSITE" id="PS50994"/>
    </source>
</evidence>
<dbReference type="InterPro" id="IPR001584">
    <property type="entry name" value="Integrase_cat-core"/>
</dbReference>
<keyword evidence="5" id="KW-1185">Reference proteome</keyword>
<dbReference type="InterPro" id="IPR050951">
    <property type="entry name" value="Retrovirus_Pol_polyprotein"/>
</dbReference>
<evidence type="ECO:0000256" key="2">
    <source>
        <dbReference type="SAM" id="MobiDB-lite"/>
    </source>
</evidence>
<dbReference type="InterPro" id="IPR012337">
    <property type="entry name" value="RNaseH-like_sf"/>
</dbReference>
<dbReference type="GO" id="GO:0003964">
    <property type="term" value="F:RNA-directed DNA polymerase activity"/>
    <property type="evidence" value="ECO:0007669"/>
    <property type="project" value="UniProtKB-EC"/>
</dbReference>
<evidence type="ECO:0000313" key="4">
    <source>
        <dbReference type="EMBL" id="KAL3094108.1"/>
    </source>
</evidence>
<comment type="caution">
    <text evidence="4">The sequence shown here is derived from an EMBL/GenBank/DDBJ whole genome shotgun (WGS) entry which is preliminary data.</text>
</comment>
<dbReference type="EMBL" id="JBICBT010000904">
    <property type="protein sequence ID" value="KAL3094108.1"/>
    <property type="molecule type" value="Genomic_DNA"/>
</dbReference>
<feature type="domain" description="Integrase catalytic" evidence="3">
    <location>
        <begin position="439"/>
        <end position="490"/>
    </location>
</feature>
<dbReference type="InterPro" id="IPR041588">
    <property type="entry name" value="Integrase_H2C2"/>
</dbReference>
<protein>
    <recommendedName>
        <fullName evidence="1">RNA-directed DNA polymerase</fullName>
        <ecNumber evidence="1">2.7.7.49</ecNumber>
    </recommendedName>
</protein>
<proteinExistence type="predicted"/>
<feature type="region of interest" description="Disordered" evidence="2">
    <location>
        <begin position="100"/>
        <end position="121"/>
    </location>
</feature>
<name>A0ABD2JU66_9BILA</name>
<dbReference type="EC" id="2.7.7.49" evidence="1"/>